<gene>
    <name evidence="7" type="primary">crtI</name>
    <name evidence="7" type="ORF">HPK16_12580</name>
</gene>
<keyword evidence="8" id="KW-1185">Reference proteome</keyword>
<reference evidence="7 8" key="1">
    <citation type="submission" date="2020-08" db="EMBL/GenBank/DDBJ databases">
        <title>Listeria ohnekaius sp. nov. and Listeria portnoyii sp. nov. isolated from non-agricultural and natural environments.</title>
        <authorList>
            <person name="Weller D."/>
            <person name="Belias A.M."/>
            <person name="Liao J."/>
            <person name="Guo S."/>
            <person name="Orsi R.H."/>
            <person name="Wiedmann M."/>
        </authorList>
    </citation>
    <scope>NUCLEOTIDE SEQUENCE [LARGE SCALE GENOMIC DNA]</scope>
    <source>
        <strain evidence="7 8">FSL W9-0585</strain>
    </source>
</reference>
<accession>A0A7W1T861</accession>
<comment type="pathway">
    <text evidence="1 5">Carotenoid biosynthesis.</text>
</comment>
<dbReference type="Pfam" id="PF01593">
    <property type="entry name" value="Amino_oxidase"/>
    <property type="match status" value="1"/>
</dbReference>
<dbReference type="AlphaFoldDB" id="A0A7W1T861"/>
<dbReference type="NCBIfam" id="TIGR02734">
    <property type="entry name" value="crtI_fam"/>
    <property type="match status" value="1"/>
</dbReference>
<dbReference type="Proteomes" id="UP000548787">
    <property type="component" value="Unassembled WGS sequence"/>
</dbReference>
<evidence type="ECO:0000313" key="8">
    <source>
        <dbReference type="Proteomes" id="UP000548787"/>
    </source>
</evidence>
<evidence type="ECO:0000256" key="2">
    <source>
        <dbReference type="ARBA" id="ARBA00022746"/>
    </source>
</evidence>
<evidence type="ECO:0000256" key="5">
    <source>
        <dbReference type="RuleBase" id="RU362075"/>
    </source>
</evidence>
<organism evidence="7 8">
    <name type="scientific">Listeria rustica</name>
    <dbReference type="NCBI Taxonomy" id="2713503"/>
    <lineage>
        <taxon>Bacteria</taxon>
        <taxon>Bacillati</taxon>
        <taxon>Bacillota</taxon>
        <taxon>Bacilli</taxon>
        <taxon>Bacillales</taxon>
        <taxon>Listeriaceae</taxon>
        <taxon>Listeria</taxon>
    </lineage>
</organism>
<dbReference type="RefSeq" id="WP_181677287.1">
    <property type="nucleotide sequence ID" value="NZ_JABJVM010000014.1"/>
</dbReference>
<keyword evidence="3 5" id="KW-0560">Oxidoreductase</keyword>
<comment type="caution">
    <text evidence="7">The sequence shown here is derived from an EMBL/GenBank/DDBJ whole genome shotgun (WGS) entry which is preliminary data.</text>
</comment>
<dbReference type="InterPro" id="IPR002937">
    <property type="entry name" value="Amino_oxidase"/>
</dbReference>
<dbReference type="GO" id="GO:0016117">
    <property type="term" value="P:carotenoid biosynthetic process"/>
    <property type="evidence" value="ECO:0007669"/>
    <property type="project" value="UniProtKB-KW"/>
</dbReference>
<keyword evidence="2 5" id="KW-0125">Carotenoid biosynthesis</keyword>
<dbReference type="InterPro" id="IPR036188">
    <property type="entry name" value="FAD/NAD-bd_sf"/>
</dbReference>
<dbReference type="PRINTS" id="PR00419">
    <property type="entry name" value="ADXRDTASE"/>
</dbReference>
<feature type="domain" description="Amine oxidase" evidence="6">
    <location>
        <begin position="13"/>
        <end position="276"/>
    </location>
</feature>
<evidence type="ECO:0000256" key="4">
    <source>
        <dbReference type="ARBA" id="ARBA00038322"/>
    </source>
</evidence>
<proteinExistence type="inferred from homology"/>
<dbReference type="EMBL" id="JABJVM010000014">
    <property type="protein sequence ID" value="MBA3927179.1"/>
    <property type="molecule type" value="Genomic_DNA"/>
</dbReference>
<comment type="similarity">
    <text evidence="4">Belongs to the carotenoid/retinoid oxidoreductase family. CrtN subfamily.</text>
</comment>
<evidence type="ECO:0000259" key="6">
    <source>
        <dbReference type="Pfam" id="PF01593"/>
    </source>
</evidence>
<dbReference type="Gene3D" id="3.50.50.60">
    <property type="entry name" value="FAD/NAD(P)-binding domain"/>
    <property type="match status" value="2"/>
</dbReference>
<dbReference type="PANTHER" id="PTHR43734:SF1">
    <property type="entry name" value="PHYTOENE DESATURASE"/>
    <property type="match status" value="1"/>
</dbReference>
<dbReference type="InterPro" id="IPR014105">
    <property type="entry name" value="Carotenoid/retinoid_OxRdtase"/>
</dbReference>
<evidence type="ECO:0000256" key="3">
    <source>
        <dbReference type="ARBA" id="ARBA00023002"/>
    </source>
</evidence>
<dbReference type="SUPFAM" id="SSF51905">
    <property type="entry name" value="FAD/NAD(P)-binding domain"/>
    <property type="match status" value="1"/>
</dbReference>
<dbReference type="GO" id="GO:0016491">
    <property type="term" value="F:oxidoreductase activity"/>
    <property type="evidence" value="ECO:0007669"/>
    <property type="project" value="UniProtKB-KW"/>
</dbReference>
<name>A0A7W1T861_9LIST</name>
<dbReference type="PANTHER" id="PTHR43734">
    <property type="entry name" value="PHYTOENE DESATURASE"/>
    <property type="match status" value="1"/>
</dbReference>
<evidence type="ECO:0000256" key="1">
    <source>
        <dbReference type="ARBA" id="ARBA00004829"/>
    </source>
</evidence>
<evidence type="ECO:0000313" key="7">
    <source>
        <dbReference type="EMBL" id="MBA3927179.1"/>
    </source>
</evidence>
<sequence length="492" mass="55880">MSKKIIIIGAGPGGLAAAMLLTEQGHDVHIYEKAAEIGGRTALLKQDGFSFDLGPTALNMPNVLTALFADCNRNIQDYIKLVSLDPLYSLYIEDIIFSPSSDQDRTKKEIARLFPGEEEHYDRFMHDNAKKMIYLLPLWQEPFTSLWSLFRLRTLRALPSLTLGNHLIDELAKYFEDKRLRLAFSFETKFLGMSPWETPGAFSVIPFAEHYFGIFHIVGGINRLSYAMNEIVQENGGKIHLNQRVQQINTASKKITSITLESGETVEGDYFFLNADFAYTMSHLFSQTKAPVNLKKLDKKKYSCSGFVMYLGLDTTLPLNVHTVLFPSDFRIHMDEIMRQGIIPDDLSIHITYPVAVDKTVAPRDMSTLRILVPVPNNENGINWEKERSAMRQLILKTMEQKLDLTDLESHILTEKIITPDDWEKDYHIYKGAIFNLTHQLSQLGPFRPNKIPAIKNMKIVGGAAHPANSLPFILESANIVVRQFNKEITKN</sequence>
<protein>
    <submittedName>
        <fullName evidence="7">Phytoene desaturase</fullName>
    </submittedName>
</protein>